<dbReference type="Proteomes" id="UP000626109">
    <property type="component" value="Unassembled WGS sequence"/>
</dbReference>
<dbReference type="Gene3D" id="2.30.29.30">
    <property type="entry name" value="Pleckstrin-homology domain (PH domain)/Phosphotyrosine-binding domain (PTB)"/>
    <property type="match status" value="1"/>
</dbReference>
<gene>
    <name evidence="2" type="ORF">PGLA2088_LOCUS10675</name>
</gene>
<evidence type="ECO:0000313" key="3">
    <source>
        <dbReference type="Proteomes" id="UP000626109"/>
    </source>
</evidence>
<name>A0A813INP2_POLGL</name>
<protein>
    <submittedName>
        <fullName evidence="2">Uncharacterized protein</fullName>
    </submittedName>
</protein>
<evidence type="ECO:0000256" key="1">
    <source>
        <dbReference type="SAM" id="MobiDB-lite"/>
    </source>
</evidence>
<feature type="compositionally biased region" description="Low complexity" evidence="1">
    <location>
        <begin position="46"/>
        <end position="55"/>
    </location>
</feature>
<feature type="region of interest" description="Disordered" evidence="1">
    <location>
        <begin position="71"/>
        <end position="116"/>
    </location>
</feature>
<reference evidence="2" key="1">
    <citation type="submission" date="2021-02" db="EMBL/GenBank/DDBJ databases">
        <authorList>
            <person name="Dougan E. K."/>
            <person name="Rhodes N."/>
            <person name="Thang M."/>
            <person name="Chan C."/>
        </authorList>
    </citation>
    <scope>NUCLEOTIDE SEQUENCE</scope>
</reference>
<accession>A0A813INP2</accession>
<proteinExistence type="predicted"/>
<sequence>MSWGCCCAPAPAGEAEKVLSSSPVISRGAEKGEPRGVTPLSPIQPATPVSAAPSAAQGGLKMLDLVGAATVGSGGGRPASAGQQQKGDHGGQSDADNVDTASMASSRSAKSMGTQSSVCSEFIQERMPASKIQAEMKTFVRSMVRGRSMGAVSPDGQLRTCSCSLDKRLKHFVIEIKGSVRRIGLSEISEVYQGQEPEDIDTPLDELCSTLMLESGECISFHFPDVVQREHFAMCLQILVDGQQ</sequence>
<organism evidence="2 3">
    <name type="scientific">Polarella glacialis</name>
    <name type="common">Dinoflagellate</name>
    <dbReference type="NCBI Taxonomy" id="89957"/>
    <lineage>
        <taxon>Eukaryota</taxon>
        <taxon>Sar</taxon>
        <taxon>Alveolata</taxon>
        <taxon>Dinophyceae</taxon>
        <taxon>Suessiales</taxon>
        <taxon>Suessiaceae</taxon>
        <taxon>Polarella</taxon>
    </lineage>
</organism>
<feature type="compositionally biased region" description="Low complexity" evidence="1">
    <location>
        <begin position="101"/>
        <end position="112"/>
    </location>
</feature>
<evidence type="ECO:0000313" key="2">
    <source>
        <dbReference type="EMBL" id="CAE8653894.1"/>
    </source>
</evidence>
<feature type="region of interest" description="Disordered" evidence="1">
    <location>
        <begin position="16"/>
        <end position="55"/>
    </location>
</feature>
<comment type="caution">
    <text evidence="2">The sequence shown here is derived from an EMBL/GenBank/DDBJ whole genome shotgun (WGS) entry which is preliminary data.</text>
</comment>
<dbReference type="AlphaFoldDB" id="A0A813INP2"/>
<dbReference type="EMBL" id="CAJNNW010012043">
    <property type="protein sequence ID" value="CAE8653894.1"/>
    <property type="molecule type" value="Genomic_DNA"/>
</dbReference>
<dbReference type="InterPro" id="IPR011993">
    <property type="entry name" value="PH-like_dom_sf"/>
</dbReference>